<dbReference type="InterPro" id="IPR008974">
    <property type="entry name" value="TRAF-like"/>
</dbReference>
<dbReference type="Gene3D" id="2.60.210.10">
    <property type="entry name" value="Apoptosis, Tumor Necrosis Factor Receptor Associated Protein 2, Chain A"/>
    <property type="match status" value="2"/>
</dbReference>
<proteinExistence type="predicted"/>
<evidence type="ECO:0000313" key="5">
    <source>
        <dbReference type="Proteomes" id="UP000467841"/>
    </source>
</evidence>
<sequence>MCRIASTERENKFVWVLKDANSLLTITESDPFEIGRCKWRVTAHPKEDNLDFYFRYCGVDDSVQPLPSRWRMYLKLRLQVVHRQCERFSIVTDSDVYFDDKTPVCYYPSAFSPSKLLDSDGGYLENQELMIVAEEIDYDAYGLDVDIDEVPLQYKEFFTFANKPRGKKKSLVDVNGFYVLPSQVETLKGLFQEYPDFASGFRFNNRHMRSTYMNVLLRLVETLRQPPEEVSYDDLDDAWYELSYAAYGGFQYDWLQEMLKEVKAKKMKVRLWSSLIAEESSSGSMEKQGSKKITWVIKNFSSLPPAQIYSDQFELGGCKWSLAVYPKGNLVANYLSLFLEIVDFQSLPSGWKRNVKVGLTIVRQVSVEPSVLKETHRSYDQHHILWGFPSMIPLAKLHEENGGFLVNGELIIAAEVDILEVIGTSMDSEETNPLKKSKVEPMSSNKDNAVDFRAKIQHLKTGCMNVLLSLTQTLCQTPQELSIDDLGEAEKALAYMKDSGLELDWLEKKLEEVKEKKNKEQSG</sequence>
<organism evidence="4 5">
    <name type="scientific">Microthlaspi erraticum</name>
    <dbReference type="NCBI Taxonomy" id="1685480"/>
    <lineage>
        <taxon>Eukaryota</taxon>
        <taxon>Viridiplantae</taxon>
        <taxon>Streptophyta</taxon>
        <taxon>Embryophyta</taxon>
        <taxon>Tracheophyta</taxon>
        <taxon>Spermatophyta</taxon>
        <taxon>Magnoliopsida</taxon>
        <taxon>eudicotyledons</taxon>
        <taxon>Gunneridae</taxon>
        <taxon>Pentapetalae</taxon>
        <taxon>rosids</taxon>
        <taxon>malvids</taxon>
        <taxon>Brassicales</taxon>
        <taxon>Brassicaceae</taxon>
        <taxon>Coluteocarpeae</taxon>
        <taxon>Microthlaspi</taxon>
    </lineage>
</organism>
<dbReference type="InterPro" id="IPR002083">
    <property type="entry name" value="MATH/TRAF_dom"/>
</dbReference>
<dbReference type="InterPro" id="IPR050804">
    <property type="entry name" value="MCC"/>
</dbReference>
<accession>A0A6D2LKC0</accession>
<dbReference type="Proteomes" id="UP000467841">
    <property type="component" value="Unassembled WGS sequence"/>
</dbReference>
<feature type="coiled-coil region" evidence="2">
    <location>
        <begin position="496"/>
        <end position="523"/>
    </location>
</feature>
<evidence type="ECO:0000256" key="2">
    <source>
        <dbReference type="SAM" id="Coils"/>
    </source>
</evidence>
<evidence type="ECO:0000256" key="1">
    <source>
        <dbReference type="ARBA" id="ARBA00023054"/>
    </source>
</evidence>
<dbReference type="OrthoDB" id="289038at2759"/>
<dbReference type="PANTHER" id="PTHR46236">
    <property type="entry name" value="TRAF-LIKE SUPERFAMILY PROTEIN"/>
    <property type="match status" value="1"/>
</dbReference>
<feature type="domain" description="MATH" evidence="3">
    <location>
        <begin position="290"/>
        <end position="416"/>
    </location>
</feature>
<evidence type="ECO:0000259" key="3">
    <source>
        <dbReference type="PROSITE" id="PS50144"/>
    </source>
</evidence>
<dbReference type="CDD" id="cd00121">
    <property type="entry name" value="MATH"/>
    <property type="match status" value="2"/>
</dbReference>
<comment type="caution">
    <text evidence="4">The sequence shown here is derived from an EMBL/GenBank/DDBJ whole genome shotgun (WGS) entry which is preliminary data.</text>
</comment>
<gene>
    <name evidence="4" type="ORF">MERR_LOCUS47918</name>
</gene>
<dbReference type="AlphaFoldDB" id="A0A6D2LKC0"/>
<dbReference type="PROSITE" id="PS50144">
    <property type="entry name" value="MATH"/>
    <property type="match status" value="2"/>
</dbReference>
<name>A0A6D2LKC0_9BRAS</name>
<protein>
    <recommendedName>
        <fullName evidence="3">MATH domain-containing protein</fullName>
    </recommendedName>
</protein>
<reference evidence="4" key="1">
    <citation type="submission" date="2020-01" db="EMBL/GenBank/DDBJ databases">
        <authorList>
            <person name="Mishra B."/>
        </authorList>
    </citation>
    <scope>NUCLEOTIDE SEQUENCE [LARGE SCALE GENOMIC DNA]</scope>
</reference>
<feature type="domain" description="MATH" evidence="3">
    <location>
        <begin position="10"/>
        <end position="135"/>
    </location>
</feature>
<evidence type="ECO:0000313" key="4">
    <source>
        <dbReference type="EMBL" id="CAA7060682.1"/>
    </source>
</evidence>
<dbReference type="Pfam" id="PF22486">
    <property type="entry name" value="MATH_2"/>
    <property type="match status" value="1"/>
</dbReference>
<dbReference type="EMBL" id="CACVBM020001829">
    <property type="protein sequence ID" value="CAA7060682.1"/>
    <property type="molecule type" value="Genomic_DNA"/>
</dbReference>
<keyword evidence="1 2" id="KW-0175">Coiled coil</keyword>
<dbReference type="SMART" id="SM00061">
    <property type="entry name" value="MATH"/>
    <property type="match status" value="1"/>
</dbReference>
<keyword evidence="5" id="KW-1185">Reference proteome</keyword>
<dbReference type="SUPFAM" id="SSF49599">
    <property type="entry name" value="TRAF domain-like"/>
    <property type="match status" value="2"/>
</dbReference>
<dbReference type="PANTHER" id="PTHR46236:SF35">
    <property type="entry name" value="MATH DOMAIN-CONTAINING PROTEIN"/>
    <property type="match status" value="1"/>
</dbReference>